<feature type="region of interest" description="Disordered" evidence="1">
    <location>
        <begin position="194"/>
        <end position="213"/>
    </location>
</feature>
<keyword evidence="3" id="KW-1185">Reference proteome</keyword>
<evidence type="ECO:0000313" key="3">
    <source>
        <dbReference type="Proteomes" id="UP000012174"/>
    </source>
</evidence>
<reference evidence="3" key="1">
    <citation type="journal article" date="2013" name="Genome Announc.">
        <title>Draft genome sequence of the grapevine dieback fungus Eutypa lata UCR-EL1.</title>
        <authorList>
            <person name="Blanco-Ulate B."/>
            <person name="Rolshausen P.E."/>
            <person name="Cantu D."/>
        </authorList>
    </citation>
    <scope>NUCLEOTIDE SEQUENCE [LARGE SCALE GENOMIC DNA]</scope>
    <source>
        <strain evidence="3">UCR-EL1</strain>
    </source>
</reference>
<protein>
    <submittedName>
        <fullName evidence="2">Uncharacterized protein</fullName>
    </submittedName>
</protein>
<dbReference type="Proteomes" id="UP000012174">
    <property type="component" value="Unassembled WGS sequence"/>
</dbReference>
<dbReference type="OrthoDB" id="4738117at2759"/>
<gene>
    <name evidence="2" type="ORF">UCREL1_6268</name>
</gene>
<dbReference type="HOGENOM" id="CLU_1199826_0_0_1"/>
<evidence type="ECO:0000313" key="2">
    <source>
        <dbReference type="EMBL" id="EMR66715.1"/>
    </source>
</evidence>
<feature type="region of interest" description="Disordered" evidence="1">
    <location>
        <begin position="152"/>
        <end position="180"/>
    </location>
</feature>
<evidence type="ECO:0000256" key="1">
    <source>
        <dbReference type="SAM" id="MobiDB-lite"/>
    </source>
</evidence>
<dbReference type="EMBL" id="KB706595">
    <property type="protein sequence ID" value="EMR66715.1"/>
    <property type="molecule type" value="Genomic_DNA"/>
</dbReference>
<feature type="compositionally biased region" description="Low complexity" evidence="1">
    <location>
        <begin position="161"/>
        <end position="172"/>
    </location>
</feature>
<name>M7TJ19_EUTLA</name>
<accession>M7TJ19</accession>
<dbReference type="KEGG" id="ela:UCREL1_6268"/>
<organism evidence="2 3">
    <name type="scientific">Eutypa lata (strain UCR-EL1)</name>
    <name type="common">Grapevine dieback disease fungus</name>
    <name type="synonym">Eutypa armeniacae</name>
    <dbReference type="NCBI Taxonomy" id="1287681"/>
    <lineage>
        <taxon>Eukaryota</taxon>
        <taxon>Fungi</taxon>
        <taxon>Dikarya</taxon>
        <taxon>Ascomycota</taxon>
        <taxon>Pezizomycotina</taxon>
        <taxon>Sordariomycetes</taxon>
        <taxon>Xylariomycetidae</taxon>
        <taxon>Xylariales</taxon>
        <taxon>Diatrypaceae</taxon>
        <taxon>Eutypa</taxon>
    </lineage>
</organism>
<sequence length="231" mass="25263">MDANTNHPTTRIAALHDDIFRLVQGEPHLPPTQADLGTALELADLAMELAQRGLEHNNKNKTSEAQADLIDRCGRLQGICYDLVVDMYSNVEEFEHKAYAERKMRAALRQSHRRMSGGDDGEDVVVAAAAAARSRSSSFSSSCFLSLSGDENEYDDDDEVSSPASSTSSGRSVTFWDEGAPGSTTIELSLRLRDHNGKDEGSPLAEDSGRRPVPVLRRQKGQHFDGWNGVC</sequence>
<dbReference type="AlphaFoldDB" id="M7TJ19"/>
<proteinExistence type="predicted"/>